<dbReference type="AlphaFoldDB" id="A0A2P9DSY7"/>
<gene>
    <name evidence="1" type="ORF">PRG01_0034600</name>
</gene>
<accession>A0A2P9DSY7</accession>
<reference evidence="1 2" key="1">
    <citation type="submission" date="2016-09" db="EMBL/GenBank/DDBJ databases">
        <authorList>
            <consortium name="Pathogen Informatics"/>
        </authorList>
    </citation>
    <scope>NUCLEOTIDE SEQUENCE [LARGE SCALE GENOMIC DNA]</scope>
</reference>
<protein>
    <submittedName>
        <fullName evidence="1">Uncharacterized protein</fullName>
    </submittedName>
</protein>
<organism evidence="1 2">
    <name type="scientific">Plasmodium reichenowi</name>
    <dbReference type="NCBI Taxonomy" id="5854"/>
    <lineage>
        <taxon>Eukaryota</taxon>
        <taxon>Sar</taxon>
        <taxon>Alveolata</taxon>
        <taxon>Apicomplexa</taxon>
        <taxon>Aconoidasida</taxon>
        <taxon>Haemosporida</taxon>
        <taxon>Plasmodiidae</taxon>
        <taxon>Plasmodium</taxon>
        <taxon>Plasmodium (Laverania)</taxon>
    </lineage>
</organism>
<evidence type="ECO:0000313" key="1">
    <source>
        <dbReference type="EMBL" id="SOV84118.1"/>
    </source>
</evidence>
<dbReference type="EMBL" id="OFAE01000018">
    <property type="protein sequence ID" value="SOV84118.1"/>
    <property type="molecule type" value="Genomic_DNA"/>
</dbReference>
<dbReference type="Proteomes" id="UP000240500">
    <property type="component" value="Unassembled WGS sequence"/>
</dbReference>
<dbReference type="VEuPathDB" id="PlasmoDB:PRG01_0034600"/>
<evidence type="ECO:0000313" key="2">
    <source>
        <dbReference type="Proteomes" id="UP000240500"/>
    </source>
</evidence>
<proteinExistence type="predicted"/>
<name>A0A2P9DSY7_PLARE</name>
<sequence>MILIIRVVALKEKLKIAEYGKKSVFEFYKTVATEVIKYSNRFFMLINGEHTLDDILEFIYSFLEHFKILKKELYEKHKKELLQKNWKFHC</sequence>